<dbReference type="PANTHER" id="PTHR33446">
    <property type="entry name" value="PROTEIN TONB-RELATED"/>
    <property type="match status" value="1"/>
</dbReference>
<dbReference type="RefSeq" id="WP_154149856.1">
    <property type="nucleotide sequence ID" value="NZ_SZWE01000001.1"/>
</dbReference>
<dbReference type="AlphaFoldDB" id="A0A844CSJ4"/>
<evidence type="ECO:0000256" key="4">
    <source>
        <dbReference type="ARBA" id="ARBA00022475"/>
    </source>
</evidence>
<keyword evidence="5" id="KW-0997">Cell inner membrane</keyword>
<dbReference type="Proteomes" id="UP000564704">
    <property type="component" value="Unassembled WGS sequence"/>
</dbReference>
<evidence type="ECO:0000313" key="13">
    <source>
        <dbReference type="EMBL" id="MRU14969.1"/>
    </source>
</evidence>
<comment type="similarity">
    <text evidence="2">Belongs to the TonB family.</text>
</comment>
<evidence type="ECO:0000256" key="5">
    <source>
        <dbReference type="ARBA" id="ARBA00022519"/>
    </source>
</evidence>
<evidence type="ECO:0000256" key="9">
    <source>
        <dbReference type="ARBA" id="ARBA00023136"/>
    </source>
</evidence>
<evidence type="ECO:0000313" key="14">
    <source>
        <dbReference type="Proteomes" id="UP000564704"/>
    </source>
</evidence>
<organism evidence="13 14">
    <name type="scientific">Roseovarius bejariae</name>
    <dbReference type="NCBI Taxonomy" id="2576383"/>
    <lineage>
        <taxon>Bacteria</taxon>
        <taxon>Pseudomonadati</taxon>
        <taxon>Pseudomonadota</taxon>
        <taxon>Alphaproteobacteria</taxon>
        <taxon>Rhodobacterales</taxon>
        <taxon>Roseobacteraceae</taxon>
        <taxon>Roseovarius</taxon>
    </lineage>
</organism>
<proteinExistence type="inferred from homology"/>
<keyword evidence="9" id="KW-0472">Membrane</keyword>
<feature type="chain" id="PRO_5032453901" evidence="11">
    <location>
        <begin position="20"/>
        <end position="278"/>
    </location>
</feature>
<dbReference type="OrthoDB" id="7722272at2"/>
<dbReference type="GO" id="GO:0098797">
    <property type="term" value="C:plasma membrane protein complex"/>
    <property type="evidence" value="ECO:0007669"/>
    <property type="project" value="TreeGrafter"/>
</dbReference>
<protein>
    <submittedName>
        <fullName evidence="13">Energy transducer TonB</fullName>
    </submittedName>
</protein>
<feature type="compositionally biased region" description="Polar residues" evidence="10">
    <location>
        <begin position="172"/>
        <end position="182"/>
    </location>
</feature>
<dbReference type="EMBL" id="SZWE01000001">
    <property type="protein sequence ID" value="MRU14969.1"/>
    <property type="molecule type" value="Genomic_DNA"/>
</dbReference>
<feature type="region of interest" description="Disordered" evidence="10">
    <location>
        <begin position="62"/>
        <end position="182"/>
    </location>
</feature>
<gene>
    <name evidence="13" type="ORF">FDP25_05950</name>
</gene>
<feature type="signal peptide" evidence="11">
    <location>
        <begin position="1"/>
        <end position="19"/>
    </location>
</feature>
<comment type="caution">
    <text evidence="13">The sequence shown here is derived from an EMBL/GenBank/DDBJ whole genome shotgun (WGS) entry which is preliminary data.</text>
</comment>
<evidence type="ECO:0000256" key="1">
    <source>
        <dbReference type="ARBA" id="ARBA00004383"/>
    </source>
</evidence>
<evidence type="ECO:0000256" key="8">
    <source>
        <dbReference type="ARBA" id="ARBA00022989"/>
    </source>
</evidence>
<dbReference type="PROSITE" id="PS52015">
    <property type="entry name" value="TONB_CTD"/>
    <property type="match status" value="1"/>
</dbReference>
<evidence type="ECO:0000259" key="12">
    <source>
        <dbReference type="PROSITE" id="PS52015"/>
    </source>
</evidence>
<keyword evidence="6" id="KW-0812">Transmembrane</keyword>
<dbReference type="GO" id="GO:0015031">
    <property type="term" value="P:protein transport"/>
    <property type="evidence" value="ECO:0007669"/>
    <property type="project" value="UniProtKB-KW"/>
</dbReference>
<dbReference type="InterPro" id="IPR037682">
    <property type="entry name" value="TonB_C"/>
</dbReference>
<dbReference type="Pfam" id="PF13103">
    <property type="entry name" value="TonB_2"/>
    <property type="match status" value="1"/>
</dbReference>
<evidence type="ECO:0000256" key="3">
    <source>
        <dbReference type="ARBA" id="ARBA00022448"/>
    </source>
</evidence>
<feature type="compositionally biased region" description="Basic and acidic residues" evidence="10">
    <location>
        <begin position="123"/>
        <end position="134"/>
    </location>
</feature>
<reference evidence="13 14" key="1">
    <citation type="submission" date="2019-05" db="EMBL/GenBank/DDBJ databases">
        <title>Roseovarius bejariae sp. nov., a moderately halophylic bacterium isolated from a saline soil in Rambla Salada (Murcia).</title>
        <authorList>
            <person name="Castro D.J."/>
            <person name="Gomez-Altuve A."/>
            <person name="Reina J.C."/>
            <person name="Rodriguez M."/>
            <person name="Sampedro I."/>
            <person name="Llamas I."/>
            <person name="Martinez-Checa F."/>
        </authorList>
    </citation>
    <scope>NUCLEOTIDE SEQUENCE [LARGE SCALE GENOMIC DNA]</scope>
    <source>
        <strain evidence="13 14">A21</strain>
    </source>
</reference>
<dbReference type="GO" id="GO:0031992">
    <property type="term" value="F:energy transducer activity"/>
    <property type="evidence" value="ECO:0007669"/>
    <property type="project" value="TreeGrafter"/>
</dbReference>
<keyword evidence="7" id="KW-0653">Protein transport</keyword>
<dbReference type="PANTHER" id="PTHR33446:SF2">
    <property type="entry name" value="PROTEIN TONB"/>
    <property type="match status" value="1"/>
</dbReference>
<dbReference type="SUPFAM" id="SSF74653">
    <property type="entry name" value="TolA/TonB C-terminal domain"/>
    <property type="match status" value="1"/>
</dbReference>
<keyword evidence="4" id="KW-1003">Cell membrane</keyword>
<dbReference type="NCBIfam" id="TIGR01352">
    <property type="entry name" value="tonB_Cterm"/>
    <property type="match status" value="1"/>
</dbReference>
<keyword evidence="8" id="KW-1133">Transmembrane helix</keyword>
<keyword evidence="14" id="KW-1185">Reference proteome</keyword>
<feature type="domain" description="TonB C-terminal" evidence="12">
    <location>
        <begin position="190"/>
        <end position="278"/>
    </location>
</feature>
<accession>A0A844CSJ4</accession>
<evidence type="ECO:0000256" key="2">
    <source>
        <dbReference type="ARBA" id="ARBA00006555"/>
    </source>
</evidence>
<comment type="subcellular location">
    <subcellularLocation>
        <location evidence="1">Cell inner membrane</location>
        <topology evidence="1">Single-pass membrane protein</topology>
        <orientation evidence="1">Periplasmic side</orientation>
    </subcellularLocation>
</comment>
<dbReference type="Gene3D" id="3.30.1150.10">
    <property type="match status" value="1"/>
</dbReference>
<dbReference type="GO" id="GO:0055085">
    <property type="term" value="P:transmembrane transport"/>
    <property type="evidence" value="ECO:0007669"/>
    <property type="project" value="InterPro"/>
</dbReference>
<sequence length="278" mass="28968">MRRALELILFLAMAGGLHLAGLAQLPTPKGADSAGQAGQAVASVQATSQAVIEMVERWERPPKVAPQIDAPKAVQPPDAPMQLPEPVMSETVRRSPAPGLSIPQTDSAPDARVAKAPPPPPKPEPKVQPAKERPTPAQANPKPKPKPAPKAPPRKAAQASGAGGGADAGNAKSSRAATLSKGQIQSLAAQWGAQIRRKIERRKRYPSGARGASGTVTLRIAVSRAGALRGVSIARSSGNSALDKAAMRAVRAARRFPTAPNALTKSSYSFTLAMQFKR</sequence>
<dbReference type="InterPro" id="IPR006260">
    <property type="entry name" value="TonB/TolA_C"/>
</dbReference>
<evidence type="ECO:0000256" key="7">
    <source>
        <dbReference type="ARBA" id="ARBA00022927"/>
    </source>
</evidence>
<evidence type="ECO:0000256" key="11">
    <source>
        <dbReference type="SAM" id="SignalP"/>
    </source>
</evidence>
<keyword evidence="11" id="KW-0732">Signal</keyword>
<evidence type="ECO:0000256" key="6">
    <source>
        <dbReference type="ARBA" id="ARBA00022692"/>
    </source>
</evidence>
<name>A0A844CSJ4_9RHOB</name>
<keyword evidence="3" id="KW-0813">Transport</keyword>
<evidence type="ECO:0000256" key="10">
    <source>
        <dbReference type="SAM" id="MobiDB-lite"/>
    </source>
</evidence>
<dbReference type="InterPro" id="IPR051045">
    <property type="entry name" value="TonB-dependent_transducer"/>
</dbReference>